<dbReference type="PANTHER" id="PTHR42788">
    <property type="entry name" value="TAURINE IMPORT ATP-BINDING PROTEIN-RELATED"/>
    <property type="match status" value="1"/>
</dbReference>
<dbReference type="GO" id="GO:0016887">
    <property type="term" value="F:ATP hydrolysis activity"/>
    <property type="evidence" value="ECO:0007669"/>
    <property type="project" value="InterPro"/>
</dbReference>
<dbReference type="InterPro" id="IPR027417">
    <property type="entry name" value="P-loop_NTPase"/>
</dbReference>
<organism evidence="5 6">
    <name type="scientific">Streptomyces armeniacus</name>
    <dbReference type="NCBI Taxonomy" id="83291"/>
    <lineage>
        <taxon>Bacteria</taxon>
        <taxon>Bacillati</taxon>
        <taxon>Actinomycetota</taxon>
        <taxon>Actinomycetes</taxon>
        <taxon>Kitasatosporales</taxon>
        <taxon>Streptomycetaceae</taxon>
        <taxon>Streptomyces</taxon>
    </lineage>
</organism>
<dbReference type="SMART" id="SM00382">
    <property type="entry name" value="AAA"/>
    <property type="match status" value="1"/>
</dbReference>
<dbReference type="CDD" id="cd03293">
    <property type="entry name" value="ABC_NrtD_SsuB_transporters"/>
    <property type="match status" value="1"/>
</dbReference>
<proteinExistence type="predicted"/>
<dbReference type="EMBL" id="CP031320">
    <property type="protein sequence ID" value="AXK32482.1"/>
    <property type="molecule type" value="Genomic_DNA"/>
</dbReference>
<feature type="domain" description="ABC transporter" evidence="4">
    <location>
        <begin position="28"/>
        <end position="275"/>
    </location>
</feature>
<evidence type="ECO:0000256" key="2">
    <source>
        <dbReference type="ARBA" id="ARBA00022741"/>
    </source>
</evidence>
<keyword evidence="2" id="KW-0547">Nucleotide-binding</keyword>
<dbReference type="Gene3D" id="3.40.50.300">
    <property type="entry name" value="P-loop containing nucleotide triphosphate hydrolases"/>
    <property type="match status" value="1"/>
</dbReference>
<evidence type="ECO:0000256" key="1">
    <source>
        <dbReference type="ARBA" id="ARBA00022448"/>
    </source>
</evidence>
<protein>
    <submittedName>
        <fullName evidence="5">ABC transporter ATP-binding protein</fullName>
    </submittedName>
</protein>
<keyword evidence="6" id="KW-1185">Reference proteome</keyword>
<dbReference type="InterPro" id="IPR003439">
    <property type="entry name" value="ABC_transporter-like_ATP-bd"/>
</dbReference>
<accession>A0A345XLG6</accession>
<dbReference type="SUPFAM" id="SSF52540">
    <property type="entry name" value="P-loop containing nucleoside triphosphate hydrolases"/>
    <property type="match status" value="1"/>
</dbReference>
<keyword evidence="3 5" id="KW-0067">ATP-binding</keyword>
<dbReference type="InterPro" id="IPR003593">
    <property type="entry name" value="AAA+_ATPase"/>
</dbReference>
<dbReference type="PROSITE" id="PS50893">
    <property type="entry name" value="ABC_TRANSPORTER_2"/>
    <property type="match status" value="1"/>
</dbReference>
<evidence type="ECO:0000256" key="3">
    <source>
        <dbReference type="ARBA" id="ARBA00022840"/>
    </source>
</evidence>
<dbReference type="InterPro" id="IPR050166">
    <property type="entry name" value="ABC_transporter_ATP-bind"/>
</dbReference>
<gene>
    <name evidence="5" type="ORF">DVA86_07245</name>
</gene>
<dbReference type="InterPro" id="IPR017871">
    <property type="entry name" value="ABC_transporter-like_CS"/>
</dbReference>
<dbReference type="PANTHER" id="PTHR42788:SF13">
    <property type="entry name" value="ALIPHATIC SULFONATES IMPORT ATP-BINDING PROTEIN SSUB"/>
    <property type="match status" value="1"/>
</dbReference>
<dbReference type="Pfam" id="PF00005">
    <property type="entry name" value="ABC_tran"/>
    <property type="match status" value="1"/>
</dbReference>
<evidence type="ECO:0000313" key="6">
    <source>
        <dbReference type="Proteomes" id="UP000254425"/>
    </source>
</evidence>
<sequence length="304" mass="33401">MVTLAARTESRSAVRPEITAASGTPPLISFRDVHQVFQLRGKRAERGSAAGAREVVALQGVSAEISAGQFVALVGASGCGKTTMLNMLAGLVQPTSGEVTLLGRAPELPNMDIGYMFARDALLPWRSARKNVELPLETRGWAPAKRRERAREMLDLVGLSGRESQYRLQLSQGMRQRAALARTLAPDPSILLMDEPFAALDARTKLTLQAEFLRIWEQHQGSDTRKTVIFVTHDLQEAVLLADRVIVMLPNPGRIADDGVVDLPRPRAEDLGEIQFSDEFKRIHHDLFERLEGAIGDRPPRGAS</sequence>
<dbReference type="PROSITE" id="PS00211">
    <property type="entry name" value="ABC_TRANSPORTER_1"/>
    <property type="match status" value="1"/>
</dbReference>
<dbReference type="Proteomes" id="UP000254425">
    <property type="component" value="Chromosome"/>
</dbReference>
<name>A0A345XLG6_9ACTN</name>
<reference evidence="5 6" key="1">
    <citation type="submission" date="2018-07" db="EMBL/GenBank/DDBJ databases">
        <title>Draft genome of the type strain Streptomyces armeniacus ATCC 15676.</title>
        <authorList>
            <person name="Labana P."/>
            <person name="Gosse J.T."/>
            <person name="Boddy C.N."/>
        </authorList>
    </citation>
    <scope>NUCLEOTIDE SEQUENCE [LARGE SCALE GENOMIC DNA]</scope>
    <source>
        <strain evidence="5 6">ATCC 15676</strain>
    </source>
</reference>
<dbReference type="GO" id="GO:0005524">
    <property type="term" value="F:ATP binding"/>
    <property type="evidence" value="ECO:0007669"/>
    <property type="project" value="UniProtKB-KW"/>
</dbReference>
<evidence type="ECO:0000259" key="4">
    <source>
        <dbReference type="PROSITE" id="PS50893"/>
    </source>
</evidence>
<keyword evidence="1" id="KW-0813">Transport</keyword>
<dbReference type="AlphaFoldDB" id="A0A345XLG6"/>
<dbReference type="KEGG" id="sarm:DVA86_07245"/>
<evidence type="ECO:0000313" key="5">
    <source>
        <dbReference type="EMBL" id="AXK32482.1"/>
    </source>
</evidence>